<feature type="transmembrane region" description="Helical" evidence="1">
    <location>
        <begin position="101"/>
        <end position="123"/>
    </location>
</feature>
<organism evidence="2 3">
    <name type="scientific">Flavobacterium psychrolimnae</name>
    <dbReference type="NCBI Taxonomy" id="249351"/>
    <lineage>
        <taxon>Bacteria</taxon>
        <taxon>Pseudomonadati</taxon>
        <taxon>Bacteroidota</taxon>
        <taxon>Flavobacteriia</taxon>
        <taxon>Flavobacteriales</taxon>
        <taxon>Flavobacteriaceae</taxon>
        <taxon>Flavobacterium</taxon>
    </lineage>
</organism>
<reference evidence="2 3" key="1">
    <citation type="submission" date="2018-07" db="EMBL/GenBank/DDBJ databases">
        <title>Complete genome sequence of Flavobacterium psychrolimnae LMG 22018.</title>
        <authorList>
            <person name="Kim D.-U."/>
        </authorList>
    </citation>
    <scope>NUCLEOTIDE SEQUENCE [LARGE SCALE GENOMIC DNA]</scope>
    <source>
        <strain evidence="2 3">LMG 22018</strain>
    </source>
</reference>
<feature type="transmembrane region" description="Helical" evidence="1">
    <location>
        <begin position="36"/>
        <end position="57"/>
    </location>
</feature>
<name>A0A366AZD7_9FLAO</name>
<protein>
    <recommendedName>
        <fullName evidence="4">DUF4199 domain-containing protein</fullName>
    </recommendedName>
</protein>
<proteinExistence type="predicted"/>
<feature type="transmembrane region" description="Helical" evidence="1">
    <location>
        <begin position="6"/>
        <end position="29"/>
    </location>
</feature>
<gene>
    <name evidence="2" type="ORF">DR980_08900</name>
</gene>
<dbReference type="AlphaFoldDB" id="A0A366AZD7"/>
<dbReference type="RefSeq" id="WP_113635194.1">
    <property type="nucleotide sequence ID" value="NZ_QNUX01000007.1"/>
</dbReference>
<comment type="caution">
    <text evidence="2">The sequence shown here is derived from an EMBL/GenBank/DDBJ whole genome shotgun (WGS) entry which is preliminary data.</text>
</comment>
<keyword evidence="1" id="KW-0812">Transmembrane</keyword>
<dbReference type="Proteomes" id="UP000253676">
    <property type="component" value="Unassembled WGS sequence"/>
</dbReference>
<keyword evidence="1" id="KW-1133">Transmembrane helix</keyword>
<accession>A0A366AZD7</accession>
<keyword evidence="3" id="KW-1185">Reference proteome</keyword>
<dbReference type="OrthoDB" id="982197at2"/>
<keyword evidence="1" id="KW-0472">Membrane</keyword>
<sequence length="132" mass="15321">MKDIAIPFHLAAPTILCLVGLSMIVFYYKILKKNRLFWNSLILFLGLYLLIVGKATYDTIYYQWDLNRYDLNKDGFFNGIEITNSQKEAMKVLTNDTGRNFLFISGFIFAFFSTTIFYVLGLITSKVIRSKK</sequence>
<evidence type="ECO:0000313" key="2">
    <source>
        <dbReference type="EMBL" id="RBN50230.1"/>
    </source>
</evidence>
<dbReference type="EMBL" id="QNUX01000007">
    <property type="protein sequence ID" value="RBN50230.1"/>
    <property type="molecule type" value="Genomic_DNA"/>
</dbReference>
<evidence type="ECO:0000256" key="1">
    <source>
        <dbReference type="SAM" id="Phobius"/>
    </source>
</evidence>
<evidence type="ECO:0008006" key="4">
    <source>
        <dbReference type="Google" id="ProtNLM"/>
    </source>
</evidence>
<evidence type="ECO:0000313" key="3">
    <source>
        <dbReference type="Proteomes" id="UP000253676"/>
    </source>
</evidence>